<feature type="chain" id="PRO_5039141786" description="Lipoprotein" evidence="1">
    <location>
        <begin position="25"/>
        <end position="160"/>
    </location>
</feature>
<evidence type="ECO:0000313" key="3">
    <source>
        <dbReference type="Proteomes" id="UP000030635"/>
    </source>
</evidence>
<dbReference type="eggNOG" id="ENOG50344DC">
    <property type="taxonomic scope" value="Bacteria"/>
</dbReference>
<dbReference type="RefSeq" id="WP_039314241.1">
    <property type="nucleotide sequence ID" value="NZ_CP006905.1"/>
</dbReference>
<keyword evidence="1" id="KW-0732">Signal</keyword>
<dbReference type="AlphaFoldDB" id="A0A0A7FYZ3"/>
<dbReference type="HOGENOM" id="CLU_139641_0_0_9"/>
<accession>A0A0A7FYZ3</accession>
<dbReference type="Pfam" id="PF16224">
    <property type="entry name" value="DUF4883"/>
    <property type="match status" value="1"/>
</dbReference>
<evidence type="ECO:0000256" key="1">
    <source>
        <dbReference type="SAM" id="SignalP"/>
    </source>
</evidence>
<dbReference type="PROSITE" id="PS51257">
    <property type="entry name" value="PROKAR_LIPOPROTEIN"/>
    <property type="match status" value="1"/>
</dbReference>
<dbReference type="CDD" id="cd15786">
    <property type="entry name" value="CPF_1278_like"/>
    <property type="match status" value="1"/>
</dbReference>
<proteinExistence type="predicted"/>
<feature type="signal peptide" evidence="1">
    <location>
        <begin position="1"/>
        <end position="24"/>
    </location>
</feature>
<sequence length="160" mass="19039">MRKIKFFILLLPLISLIGCNFDVARYANFKDSPSKTYYTNEILEKLSNKEEFSLDVFDTNLYKYYSVSSEDLNILNNFLTSLDDEAFSKEFTTKSKEKFRLIIKFSDSKYIIKIYDKENAKLSPWDGNYSEDIINMKDVPTHYNLYDFCDYIEHKKVEQN</sequence>
<dbReference type="OrthoDB" id="1937023at2"/>
<dbReference type="STRING" id="1561.NPD11_1054"/>
<gene>
    <name evidence="2" type="ORF">U729_1958</name>
</gene>
<keyword evidence="3" id="KW-1185">Reference proteome</keyword>
<dbReference type="KEGG" id="cbv:U729_1958"/>
<evidence type="ECO:0000313" key="2">
    <source>
        <dbReference type="EMBL" id="AIY84180.1"/>
    </source>
</evidence>
<dbReference type="EMBL" id="CP006905">
    <property type="protein sequence ID" value="AIY84180.1"/>
    <property type="molecule type" value="Genomic_DNA"/>
</dbReference>
<dbReference type="Proteomes" id="UP000030635">
    <property type="component" value="Chromosome"/>
</dbReference>
<name>A0A0A7FYZ3_9CLOT</name>
<organism evidence="2 3">
    <name type="scientific">Clostridium baratii str. Sullivan</name>
    <dbReference type="NCBI Taxonomy" id="1415775"/>
    <lineage>
        <taxon>Bacteria</taxon>
        <taxon>Bacillati</taxon>
        <taxon>Bacillota</taxon>
        <taxon>Clostridia</taxon>
        <taxon>Eubacteriales</taxon>
        <taxon>Clostridiaceae</taxon>
        <taxon>Clostridium</taxon>
    </lineage>
</organism>
<evidence type="ECO:0008006" key="4">
    <source>
        <dbReference type="Google" id="ProtNLM"/>
    </source>
</evidence>
<reference evidence="2 3" key="1">
    <citation type="journal article" date="2015" name="Infect. Genet. Evol.">
        <title>Genomic sequences of six botulinum neurotoxin-producing strains representing three clostridial species illustrate the mobility and diversity of botulinum neurotoxin genes.</title>
        <authorList>
            <person name="Smith T.J."/>
            <person name="Hill K.K."/>
            <person name="Xie G."/>
            <person name="Foley B.T."/>
            <person name="Williamson C.H."/>
            <person name="Foster J.T."/>
            <person name="Johnson S.L."/>
            <person name="Chertkov O."/>
            <person name="Teshima H."/>
            <person name="Gibbons H.S."/>
            <person name="Johnsky L.A."/>
            <person name="Karavis M.A."/>
            <person name="Smith L.A."/>
        </authorList>
    </citation>
    <scope>NUCLEOTIDE SEQUENCE [LARGE SCALE GENOMIC DNA]</scope>
    <source>
        <strain evidence="2">Sullivan</strain>
    </source>
</reference>
<dbReference type="Gene3D" id="3.30.1490.410">
    <property type="entry name" value="Uncharacterised protein PF16224, DUF4883"/>
    <property type="match status" value="1"/>
</dbReference>
<protein>
    <recommendedName>
        <fullName evidence="4">Lipoprotein</fullName>
    </recommendedName>
</protein>
<dbReference type="InterPro" id="IPR032619">
    <property type="entry name" value="DUF4883"/>
</dbReference>